<keyword evidence="2" id="KW-0805">Transcription regulation</keyword>
<dbReference type="InterPro" id="IPR003340">
    <property type="entry name" value="B3_DNA-bd"/>
</dbReference>
<protein>
    <recommendedName>
        <fullName evidence="6">TF-B3 domain-containing protein</fullName>
    </recommendedName>
</protein>
<feature type="domain" description="TF-B3" evidence="6">
    <location>
        <begin position="11"/>
        <end position="105"/>
    </location>
</feature>
<dbReference type="AlphaFoldDB" id="A0A6N2B6G8"/>
<name>A0A6N2B6G8_SOLCI</name>
<comment type="subcellular location">
    <subcellularLocation>
        <location evidence="1">Nucleus</location>
    </subcellularLocation>
</comment>
<dbReference type="SUPFAM" id="SSF101936">
    <property type="entry name" value="DNA-binding pseudobarrel domain"/>
    <property type="match status" value="1"/>
</dbReference>
<keyword evidence="3" id="KW-0238">DNA-binding</keyword>
<evidence type="ECO:0000256" key="1">
    <source>
        <dbReference type="ARBA" id="ARBA00004123"/>
    </source>
</evidence>
<evidence type="ECO:0000256" key="2">
    <source>
        <dbReference type="ARBA" id="ARBA00023015"/>
    </source>
</evidence>
<keyword evidence="4" id="KW-0804">Transcription</keyword>
<dbReference type="GO" id="GO:0005634">
    <property type="term" value="C:nucleus"/>
    <property type="evidence" value="ECO:0007669"/>
    <property type="project" value="UniProtKB-SubCell"/>
</dbReference>
<evidence type="ECO:0000259" key="6">
    <source>
        <dbReference type="PROSITE" id="PS50863"/>
    </source>
</evidence>
<comment type="caution">
    <text evidence="7">The sequence shown here is derived from an EMBL/GenBank/DDBJ whole genome shotgun (WGS) entry which is preliminary data.</text>
</comment>
<dbReference type="Gene3D" id="2.40.330.10">
    <property type="entry name" value="DNA-binding pseudobarrel domain"/>
    <property type="match status" value="1"/>
</dbReference>
<proteinExistence type="predicted"/>
<gene>
    <name evidence="7" type="ORF">EJD97_018026</name>
</gene>
<evidence type="ECO:0000313" key="7">
    <source>
        <dbReference type="EMBL" id="TMW88821.1"/>
    </source>
</evidence>
<dbReference type="SMART" id="SM01019">
    <property type="entry name" value="B3"/>
    <property type="match status" value="1"/>
</dbReference>
<dbReference type="EMBL" id="RXGB01004863">
    <property type="protein sequence ID" value="TMW88821.1"/>
    <property type="molecule type" value="Genomic_DNA"/>
</dbReference>
<dbReference type="InterPro" id="IPR015300">
    <property type="entry name" value="DNA-bd_pseudobarrel_sf"/>
</dbReference>
<evidence type="ECO:0000256" key="3">
    <source>
        <dbReference type="ARBA" id="ARBA00023125"/>
    </source>
</evidence>
<dbReference type="PROSITE" id="PS50863">
    <property type="entry name" value="B3"/>
    <property type="match status" value="1"/>
</dbReference>
<dbReference type="PANTHER" id="PTHR31920">
    <property type="entry name" value="B3 DOMAIN-CONTAINING"/>
    <property type="match status" value="1"/>
</dbReference>
<dbReference type="InterPro" id="IPR050655">
    <property type="entry name" value="Plant_B3_domain"/>
</dbReference>
<evidence type="ECO:0000256" key="4">
    <source>
        <dbReference type="ARBA" id="ARBA00023163"/>
    </source>
</evidence>
<dbReference type="GO" id="GO:0003677">
    <property type="term" value="F:DNA binding"/>
    <property type="evidence" value="ECO:0007669"/>
    <property type="project" value="UniProtKB-KW"/>
</dbReference>
<reference evidence="7" key="1">
    <citation type="submission" date="2019-05" db="EMBL/GenBank/DDBJ databases">
        <title>The de novo reference genome and transcriptome assemblies of the wild tomato species Solanum chilense.</title>
        <authorList>
            <person name="Stam R."/>
            <person name="Nosenko T."/>
            <person name="Hoerger A.C."/>
            <person name="Stephan W."/>
            <person name="Seidel M.A."/>
            <person name="Kuhn J.M.M."/>
            <person name="Haberer G."/>
            <person name="Tellier A."/>
        </authorList>
    </citation>
    <scope>NUCLEOTIDE SEQUENCE</scope>
    <source>
        <tissue evidence="7">Mature leaves</tissue>
    </source>
</reference>
<accession>A0A6N2B6G8</accession>
<evidence type="ECO:0000256" key="5">
    <source>
        <dbReference type="ARBA" id="ARBA00023242"/>
    </source>
</evidence>
<sequence length="109" mass="12770">MSNFGGNPNDELSFYKIVLDPRMEELRVPSTLVNRIREETMGEVLLKCGDGDKYWNITTREDGNSMYFHGGWKEFAMENHIQMTQVLFFNYDGMKTYAVRIFNKNGLEK</sequence>
<organism evidence="7">
    <name type="scientific">Solanum chilense</name>
    <name type="common">Tomato</name>
    <name type="synonym">Lycopersicon chilense</name>
    <dbReference type="NCBI Taxonomy" id="4083"/>
    <lineage>
        <taxon>Eukaryota</taxon>
        <taxon>Viridiplantae</taxon>
        <taxon>Streptophyta</taxon>
        <taxon>Embryophyta</taxon>
        <taxon>Tracheophyta</taxon>
        <taxon>Spermatophyta</taxon>
        <taxon>Magnoliopsida</taxon>
        <taxon>eudicotyledons</taxon>
        <taxon>Gunneridae</taxon>
        <taxon>Pentapetalae</taxon>
        <taxon>asterids</taxon>
        <taxon>lamiids</taxon>
        <taxon>Solanales</taxon>
        <taxon>Solanaceae</taxon>
        <taxon>Solanoideae</taxon>
        <taxon>Solaneae</taxon>
        <taxon>Solanum</taxon>
        <taxon>Solanum subgen. Lycopersicon</taxon>
    </lineage>
</organism>
<keyword evidence="5" id="KW-0539">Nucleus</keyword>
<dbReference type="Pfam" id="PF02362">
    <property type="entry name" value="B3"/>
    <property type="match status" value="1"/>
</dbReference>
<dbReference type="PANTHER" id="PTHR31920:SF122">
    <property type="entry name" value="B3 DOMAIN-CONTAINING PROTEIN REM23"/>
    <property type="match status" value="1"/>
</dbReference>